<dbReference type="InterPro" id="IPR017293">
    <property type="entry name" value="N-acetylmuramoyl-L-ala_amidase"/>
</dbReference>
<dbReference type="Gene3D" id="2.30.30.40">
    <property type="entry name" value="SH3 Domains"/>
    <property type="match status" value="3"/>
</dbReference>
<dbReference type="GO" id="GO:0030288">
    <property type="term" value="C:outer membrane-bounded periplasmic space"/>
    <property type="evidence" value="ECO:0007669"/>
    <property type="project" value="TreeGrafter"/>
</dbReference>
<sequence>MEKKRLVLFLTALLIFIFLEERHSSAESDIIQIGVDSANVRSEPAMTASVISSAKRNEQFQVLKEKYNWYQIQLSDGKKGWVASYIVTKGASDSPASDSLASSSQTGTITADHVNIRDTPSLSASIIGKVNNGDQVNITSTTNGWVQILYQNETAWVSSQFVHTQSSQSTASTGDFVVILNEGTNIRTSPSTSSSVIAQGSPGERYPLTGREGEWYKISLVNGNEAYVASWIVSSSNDTNSATRDSNSLNGKVIVLDPGHGGIDDGTTGVQGTIEKNITLQTAERLAKKLQQDGATVVMTRSTDTYVPLPSRTNHAHYHDADAFISIHYDGSHEKSAAGFTTYYYHQNQKQLANSINNGLANSISSKNRGIRNGDYFVLRENNQPAILLELGYLTNTYEESLIVTESYQQLAANGIYNGLLSYFSS</sequence>
<evidence type="ECO:0000256" key="2">
    <source>
        <dbReference type="ARBA" id="ARBA00023316"/>
    </source>
</evidence>
<evidence type="ECO:0000313" key="4">
    <source>
        <dbReference type="EMBL" id="OAH53161.1"/>
    </source>
</evidence>
<dbReference type="GO" id="GO:0009253">
    <property type="term" value="P:peptidoglycan catabolic process"/>
    <property type="evidence" value="ECO:0007669"/>
    <property type="project" value="InterPro"/>
</dbReference>
<dbReference type="AlphaFoldDB" id="A0A177KKQ6"/>
<dbReference type="PANTHER" id="PTHR30404">
    <property type="entry name" value="N-ACETYLMURAMOYL-L-ALANINE AMIDASE"/>
    <property type="match status" value="1"/>
</dbReference>
<evidence type="ECO:0000259" key="3">
    <source>
        <dbReference type="PROSITE" id="PS51781"/>
    </source>
</evidence>
<keyword evidence="1" id="KW-0378">Hydrolase</keyword>
<dbReference type="CDD" id="cd02696">
    <property type="entry name" value="MurNAc-LAA"/>
    <property type="match status" value="1"/>
</dbReference>
<dbReference type="PANTHER" id="PTHR30404:SF7">
    <property type="entry name" value="CELL WALL AMIDASE LYTH-RELATED"/>
    <property type="match status" value="1"/>
</dbReference>
<feature type="domain" description="SH3b" evidence="3">
    <location>
        <begin position="172"/>
        <end position="236"/>
    </location>
</feature>
<dbReference type="SUPFAM" id="SSF53187">
    <property type="entry name" value="Zn-dependent exopeptidases"/>
    <property type="match status" value="1"/>
</dbReference>
<dbReference type="InterPro" id="IPR003646">
    <property type="entry name" value="SH3-like_bac-type"/>
</dbReference>
<keyword evidence="2" id="KW-0961">Cell wall biogenesis/degradation</keyword>
<dbReference type="Pfam" id="PF01520">
    <property type="entry name" value="Amidase_3"/>
    <property type="match status" value="1"/>
</dbReference>
<dbReference type="PROSITE" id="PS51781">
    <property type="entry name" value="SH3B"/>
    <property type="match status" value="3"/>
</dbReference>
<dbReference type="InterPro" id="IPR050695">
    <property type="entry name" value="N-acetylmuramoyl_amidase_3"/>
</dbReference>
<gene>
    <name evidence="4" type="ORF">AWH48_12455</name>
</gene>
<name>A0A177KKQ6_9BACI</name>
<dbReference type="EMBL" id="LQWZ01000036">
    <property type="protein sequence ID" value="OAH53161.1"/>
    <property type="molecule type" value="Genomic_DNA"/>
</dbReference>
<dbReference type="InterPro" id="IPR002508">
    <property type="entry name" value="MurNAc-LAA_cat"/>
</dbReference>
<dbReference type="GO" id="GO:0008745">
    <property type="term" value="F:N-acetylmuramoyl-L-alanine amidase activity"/>
    <property type="evidence" value="ECO:0007669"/>
    <property type="project" value="InterPro"/>
</dbReference>
<dbReference type="Pfam" id="PF08239">
    <property type="entry name" value="SH3_3"/>
    <property type="match status" value="3"/>
</dbReference>
<evidence type="ECO:0000313" key="5">
    <source>
        <dbReference type="Proteomes" id="UP000077271"/>
    </source>
</evidence>
<proteinExistence type="predicted"/>
<dbReference type="GO" id="GO:0071555">
    <property type="term" value="P:cell wall organization"/>
    <property type="evidence" value="ECO:0007669"/>
    <property type="project" value="UniProtKB-KW"/>
</dbReference>
<reference evidence="4 5" key="1">
    <citation type="submission" date="2016-01" db="EMBL/GenBank/DDBJ databases">
        <title>Investigation of taxonomic status of Bacillus aminovorans.</title>
        <authorList>
            <person name="Verma A."/>
            <person name="Pal Y."/>
            <person name="Krishnamurthi S."/>
        </authorList>
    </citation>
    <scope>NUCLEOTIDE SEQUENCE [LARGE SCALE GENOMIC DNA]</scope>
    <source>
        <strain evidence="4 5">DSM 4337</strain>
    </source>
</reference>
<evidence type="ECO:0000256" key="1">
    <source>
        <dbReference type="ARBA" id="ARBA00022801"/>
    </source>
</evidence>
<dbReference type="PIRSF" id="PIRSF037846">
    <property type="entry name" value="Autolysin_YrvJ_prd"/>
    <property type="match status" value="1"/>
</dbReference>
<feature type="domain" description="SH3b" evidence="3">
    <location>
        <begin position="28"/>
        <end position="91"/>
    </location>
</feature>
<accession>A0A177KKQ6</accession>
<organism evidence="4 5">
    <name type="scientific">Domibacillus aminovorans</name>
    <dbReference type="NCBI Taxonomy" id="29332"/>
    <lineage>
        <taxon>Bacteria</taxon>
        <taxon>Bacillati</taxon>
        <taxon>Bacillota</taxon>
        <taxon>Bacilli</taxon>
        <taxon>Bacillales</taxon>
        <taxon>Bacillaceae</taxon>
        <taxon>Domibacillus</taxon>
    </lineage>
</organism>
<protein>
    <recommendedName>
        <fullName evidence="3">SH3b domain-containing protein</fullName>
    </recommendedName>
</protein>
<dbReference type="Proteomes" id="UP000077271">
    <property type="component" value="Unassembled WGS sequence"/>
</dbReference>
<comment type="caution">
    <text evidence="4">The sequence shown here is derived from an EMBL/GenBank/DDBJ whole genome shotgun (WGS) entry which is preliminary data.</text>
</comment>
<dbReference type="SMART" id="SM00646">
    <property type="entry name" value="Ami_3"/>
    <property type="match status" value="1"/>
</dbReference>
<dbReference type="OrthoDB" id="9806267at2"/>
<feature type="domain" description="SH3b" evidence="3">
    <location>
        <begin position="104"/>
        <end position="166"/>
    </location>
</feature>
<dbReference type="Gene3D" id="3.40.630.40">
    <property type="entry name" value="Zn-dependent exopeptidases"/>
    <property type="match status" value="1"/>
</dbReference>
<dbReference type="RefSeq" id="WP_063975532.1">
    <property type="nucleotide sequence ID" value="NZ_LQWZ01000036.1"/>
</dbReference>
<dbReference type="SMART" id="SM00287">
    <property type="entry name" value="SH3b"/>
    <property type="match status" value="3"/>
</dbReference>